<dbReference type="Proteomes" id="UP000823603">
    <property type="component" value="Unassembled WGS sequence"/>
</dbReference>
<name>A0A9D9NES6_9BACT</name>
<organism evidence="2 3">
    <name type="scientific">Candidatus Cryptobacteroides faecavium</name>
    <dbReference type="NCBI Taxonomy" id="2840762"/>
    <lineage>
        <taxon>Bacteria</taxon>
        <taxon>Pseudomonadati</taxon>
        <taxon>Bacteroidota</taxon>
        <taxon>Bacteroidia</taxon>
        <taxon>Bacteroidales</taxon>
        <taxon>Candidatus Cryptobacteroides</taxon>
    </lineage>
</organism>
<evidence type="ECO:0000313" key="3">
    <source>
        <dbReference type="Proteomes" id="UP000823603"/>
    </source>
</evidence>
<dbReference type="AlphaFoldDB" id="A0A9D9NES6"/>
<protein>
    <recommendedName>
        <fullName evidence="4">Outer membrane protein beta-barrel domain-containing protein</fullName>
    </recommendedName>
</protein>
<evidence type="ECO:0000313" key="2">
    <source>
        <dbReference type="EMBL" id="MBO8470853.1"/>
    </source>
</evidence>
<proteinExistence type="predicted"/>
<feature type="chain" id="PRO_5038482396" description="Outer membrane protein beta-barrel domain-containing protein" evidence="1">
    <location>
        <begin position="25"/>
        <end position="216"/>
    </location>
</feature>
<sequence length="216" mass="24594">MKMRFFRRISISAVLLLLCAASYGKSGGHPGFFRVFTFGIEGNYIGTAASYRHFNFVSSYGYRVDQRFWRTGYHSNGEFLIHAGFNVSRRVNMSFYTGYSGISRMEHTYPLTLRVTYYFSGEEMERKWFAFADAGPGFYKSSDRMVMSGIFKLGGGYRIPLSLCSSLDFMVSVRNVMTNTSVPDFNTGTQFFISGDNLRRNNAVYLSFVFGIGLTF</sequence>
<reference evidence="2" key="2">
    <citation type="journal article" date="2021" name="PeerJ">
        <title>Extensive microbial diversity within the chicken gut microbiome revealed by metagenomics and culture.</title>
        <authorList>
            <person name="Gilroy R."/>
            <person name="Ravi A."/>
            <person name="Getino M."/>
            <person name="Pursley I."/>
            <person name="Horton D.L."/>
            <person name="Alikhan N.F."/>
            <person name="Baker D."/>
            <person name="Gharbi K."/>
            <person name="Hall N."/>
            <person name="Watson M."/>
            <person name="Adriaenssens E.M."/>
            <person name="Foster-Nyarko E."/>
            <person name="Jarju S."/>
            <person name="Secka A."/>
            <person name="Antonio M."/>
            <person name="Oren A."/>
            <person name="Chaudhuri R.R."/>
            <person name="La Ragione R."/>
            <person name="Hildebrand F."/>
            <person name="Pallen M.J."/>
        </authorList>
    </citation>
    <scope>NUCLEOTIDE SEQUENCE</scope>
    <source>
        <strain evidence="2">B2-22910</strain>
    </source>
</reference>
<reference evidence="2" key="1">
    <citation type="submission" date="2020-10" db="EMBL/GenBank/DDBJ databases">
        <authorList>
            <person name="Gilroy R."/>
        </authorList>
    </citation>
    <scope>NUCLEOTIDE SEQUENCE</scope>
    <source>
        <strain evidence="2">B2-22910</strain>
    </source>
</reference>
<evidence type="ECO:0008006" key="4">
    <source>
        <dbReference type="Google" id="ProtNLM"/>
    </source>
</evidence>
<gene>
    <name evidence="2" type="ORF">IAB82_03545</name>
</gene>
<comment type="caution">
    <text evidence="2">The sequence shown here is derived from an EMBL/GenBank/DDBJ whole genome shotgun (WGS) entry which is preliminary data.</text>
</comment>
<dbReference type="EMBL" id="JADIMB010000050">
    <property type="protein sequence ID" value="MBO8470853.1"/>
    <property type="molecule type" value="Genomic_DNA"/>
</dbReference>
<evidence type="ECO:0000256" key="1">
    <source>
        <dbReference type="SAM" id="SignalP"/>
    </source>
</evidence>
<feature type="signal peptide" evidence="1">
    <location>
        <begin position="1"/>
        <end position="24"/>
    </location>
</feature>
<accession>A0A9D9NES6</accession>
<keyword evidence="1" id="KW-0732">Signal</keyword>